<protein>
    <recommendedName>
        <fullName evidence="4">GBD/FH3 domain-containing protein</fullName>
    </recommendedName>
</protein>
<feature type="compositionally biased region" description="Basic and acidic residues" evidence="3">
    <location>
        <begin position="1000"/>
        <end position="1012"/>
    </location>
</feature>
<feature type="region of interest" description="Disordered" evidence="3">
    <location>
        <begin position="1398"/>
        <end position="1456"/>
    </location>
</feature>
<dbReference type="InterPro" id="IPR011989">
    <property type="entry name" value="ARM-like"/>
</dbReference>
<feature type="compositionally biased region" description="Gly residues" evidence="3">
    <location>
        <begin position="345"/>
        <end position="354"/>
    </location>
</feature>
<feature type="region of interest" description="Disordered" evidence="3">
    <location>
        <begin position="373"/>
        <end position="918"/>
    </location>
</feature>
<feature type="coiled-coil region" evidence="2">
    <location>
        <begin position="1131"/>
        <end position="1158"/>
    </location>
</feature>
<evidence type="ECO:0000256" key="3">
    <source>
        <dbReference type="SAM" id="MobiDB-lite"/>
    </source>
</evidence>
<feature type="compositionally biased region" description="Low complexity" evidence="3">
    <location>
        <begin position="144"/>
        <end position="194"/>
    </location>
</feature>
<dbReference type="InterPro" id="IPR016024">
    <property type="entry name" value="ARM-type_fold"/>
</dbReference>
<dbReference type="InterPro" id="IPR014768">
    <property type="entry name" value="GBD/FH3_dom"/>
</dbReference>
<feature type="compositionally biased region" description="Basic and acidic residues" evidence="3">
    <location>
        <begin position="1445"/>
        <end position="1456"/>
    </location>
</feature>
<feature type="compositionally biased region" description="Polar residues" evidence="3">
    <location>
        <begin position="82"/>
        <end position="126"/>
    </location>
</feature>
<feature type="region of interest" description="Disordered" evidence="3">
    <location>
        <begin position="71"/>
        <end position="359"/>
    </location>
</feature>
<feature type="compositionally biased region" description="Low complexity" evidence="3">
    <location>
        <begin position="1024"/>
        <end position="1033"/>
    </location>
</feature>
<feature type="compositionally biased region" description="Basic residues" evidence="3">
    <location>
        <begin position="291"/>
        <end position="310"/>
    </location>
</feature>
<feature type="compositionally biased region" description="Basic and acidic residues" evidence="3">
    <location>
        <begin position="611"/>
        <end position="646"/>
    </location>
</feature>
<feature type="compositionally biased region" description="Basic and acidic residues" evidence="3">
    <location>
        <begin position="487"/>
        <end position="497"/>
    </location>
</feature>
<feature type="compositionally biased region" description="Basic and acidic residues" evidence="3">
    <location>
        <begin position="939"/>
        <end position="972"/>
    </location>
</feature>
<feature type="domain" description="GBD/FH3" evidence="4">
    <location>
        <begin position="1102"/>
        <end position="1456"/>
    </location>
</feature>
<dbReference type="PANTHER" id="PTHR45920">
    <property type="entry name" value="FORMIN HOMOLOGY 2 DOMAIN CONTAINING, ISOFORM I"/>
    <property type="match status" value="1"/>
</dbReference>
<dbReference type="InterPro" id="IPR056771">
    <property type="entry name" value="FH3_FHOD1-3-like"/>
</dbReference>
<accession>A0ABQ9EFH5</accession>
<dbReference type="EMBL" id="JARBDR010000917">
    <property type="protein sequence ID" value="KAJ8302606.1"/>
    <property type="molecule type" value="Genomic_DNA"/>
</dbReference>
<dbReference type="Gene3D" id="1.25.10.10">
    <property type="entry name" value="Leucine-rich Repeat Variant"/>
    <property type="match status" value="1"/>
</dbReference>
<name>A0ABQ9EFH5_TEGGR</name>
<feature type="region of interest" description="Disordered" evidence="3">
    <location>
        <begin position="939"/>
        <end position="1040"/>
    </location>
</feature>
<evidence type="ECO:0000313" key="5">
    <source>
        <dbReference type="EMBL" id="KAJ8302606.1"/>
    </source>
</evidence>
<feature type="region of interest" description="Disordered" evidence="3">
    <location>
        <begin position="17"/>
        <end position="38"/>
    </location>
</feature>
<feature type="compositionally biased region" description="Polar residues" evidence="3">
    <location>
        <begin position="393"/>
        <end position="403"/>
    </location>
</feature>
<dbReference type="Pfam" id="PF24959">
    <property type="entry name" value="FH3_FHOD1-3"/>
    <property type="match status" value="1"/>
</dbReference>
<keyword evidence="6" id="KW-1185">Reference proteome</keyword>
<feature type="compositionally biased region" description="Basic and acidic residues" evidence="3">
    <location>
        <begin position="900"/>
        <end position="909"/>
    </location>
</feature>
<sequence>MDQFCIMYRRLSRDLGSSAPSYDRGYGSLSSSRSHGSLYDNVGTSIPSTNRYGAGSGNYGSNYLSTSYGSSKPSYSGTSGYQPSSQRNSLYGGSSSVRDKIQQFSPSESRSHSMYTPLGTRNTTDSYGRDNSKYSSRSAGSDPYGSKSGYLSDYGSSSRSYGSWDRASSRSGRSYGGASRETSPVSYASSASPYNTYKSGSEPSPPITRKYDRQVSRDSDYSSRRPRDDYYDRRKSREYIPPPPRRKVSVSTESDTDDSAPEAEKEGFRGKYLISRGTSPINETENTKRDSRYKKDKAKTIAKTKRIHKEPKRESRYRESRLPGTVDCAVQTNMEPTGVRRSRRGQGGGGGGDGVDNAELREKATLAALAMLQGTDADDNSKSFNEIKEKFSNESNPHYTSYNEVCDAPQEKSWRKAVYGDSDTEGGKRRPPQPRTSTPKSTEVYNGKVNDDKPSSRRERRSQGSDKEKRRSQGSDKDSRPGYSRSSSRESILDDRPRRRRHGSKELLDQPEVVVFSPEHPQAPPRRRRHGSKELLDDHDDKSAPLTPENLQLRESIDKVHSWKKRLSPSDPYYDEAQHNTPSRHLETGFPRSDSGEYFSAHDYAPSKSSKQSERSRDDSPDRSRSNDGRGHLRRPMRQDSVHDESPPYSRDASPNRGRHKHRHMESDTVFYTAEDDQDPRLPKKDFRKSQLNRGEIYENGDNGYEERGGHHKIRRQDSHGLHQQKQQNRHSSSDAFSRDDSPNRLRHGSRQSSVEKSRLKRNSSREDILDDKRASWEHERGNGSDSSHVGFNKEGSPNRPIYSPSKRRTHSRQNSREGIIDDGIRRQSSREDILDDRTDYPKHRQSHGYDRPRSLGVSNESLAHMSNVGSVPSINSVGPDDGRLQNSNSMNSVVSNEMEAQHPMDEDRHKRRARKTRSAVMNNAPEYDSFIDFDRHEEEMDNRGRRRDGQASERRLRSKKDYYNADSKDIDEAVVQRPQNLMDTPVPKHPHPLRPHPNVPEDKLVDIEPHHISPVGAPPSPNAPGKKSPSAPNKKKPAVSEACQRMHETLTKNKGSVTIEDILDICTRPHQQRVIRVPGVTGGESDVNFRGYSNVNELLESMGVDVKKLEDCALQIYRYHNGSQGDYSTYLDLESTIDEQEDDLEGFQDQKKNALILRTQLTVRVHAVIEKLLNSYGRELRRALFSLKQIFQDDKDLVHEFVNNDGLDCLIKVGSEADQNYQNYILRALGQVMLYVDGMNGVIAHNATIQWLYSLLSSKFRLVVKTALKLLLVFVEYTESNTPLLLKAINAVDAKKGSKPWSNIMGILDEKDGGDTELLVYAMTLVNKVLNAIPDQDTFYDVVDAMEELGMERVTNRHMNRNGADLDLLTQFQIYEASIMHEDGEEDDEVAKIDSLRRTPRIKSDADGERKSRRYSMGTGPKKAMQKSKSVPALKQEEDVDLADQYRDKKLKNKE</sequence>
<feature type="compositionally biased region" description="Basic and acidic residues" evidence="3">
    <location>
        <begin position="532"/>
        <end position="543"/>
    </location>
</feature>
<feature type="compositionally biased region" description="Basic and acidic residues" evidence="3">
    <location>
        <begin position="209"/>
        <end position="238"/>
    </location>
</feature>
<feature type="compositionally biased region" description="Polar residues" evidence="3">
    <location>
        <begin position="435"/>
        <end position="444"/>
    </location>
</feature>
<comment type="caution">
    <text evidence="5">The sequence shown here is derived from an EMBL/GenBank/DDBJ whole genome shotgun (WGS) entry which is preliminary data.</text>
</comment>
<dbReference type="PANTHER" id="PTHR45920:SF4">
    <property type="entry name" value="FORMIN HOMOLOGY 2 DOMAIN CONTAINING, ISOFORM I"/>
    <property type="match status" value="1"/>
</dbReference>
<gene>
    <name evidence="5" type="ORF">KUTeg_019002</name>
</gene>
<feature type="compositionally biased region" description="Basic and acidic residues" evidence="3">
    <location>
        <begin position="379"/>
        <end position="392"/>
    </location>
</feature>
<feature type="compositionally biased region" description="Basic and acidic residues" evidence="3">
    <location>
        <begin position="679"/>
        <end position="689"/>
    </location>
</feature>
<feature type="compositionally biased region" description="Basic and acidic residues" evidence="3">
    <location>
        <begin position="449"/>
        <end position="480"/>
    </location>
</feature>
<reference evidence="5 6" key="1">
    <citation type="submission" date="2022-12" db="EMBL/GenBank/DDBJ databases">
        <title>Chromosome-level genome of Tegillarca granosa.</title>
        <authorList>
            <person name="Kim J."/>
        </authorList>
    </citation>
    <scope>NUCLEOTIDE SEQUENCE [LARGE SCALE GENOMIC DNA]</scope>
    <source>
        <strain evidence="5">Teg-2019</strain>
        <tissue evidence="5">Adductor muscle</tissue>
    </source>
</reference>
<dbReference type="InterPro" id="IPR041387">
    <property type="entry name" value="FHOD1_GBD_N"/>
</dbReference>
<organism evidence="5 6">
    <name type="scientific">Tegillarca granosa</name>
    <name type="common">Malaysian cockle</name>
    <name type="synonym">Anadara granosa</name>
    <dbReference type="NCBI Taxonomy" id="220873"/>
    <lineage>
        <taxon>Eukaryota</taxon>
        <taxon>Metazoa</taxon>
        <taxon>Spiralia</taxon>
        <taxon>Lophotrochozoa</taxon>
        <taxon>Mollusca</taxon>
        <taxon>Bivalvia</taxon>
        <taxon>Autobranchia</taxon>
        <taxon>Pteriomorphia</taxon>
        <taxon>Arcoida</taxon>
        <taxon>Arcoidea</taxon>
        <taxon>Arcidae</taxon>
        <taxon>Tegillarca</taxon>
    </lineage>
</organism>
<feature type="compositionally biased region" description="Low complexity" evidence="3">
    <location>
        <begin position="21"/>
        <end position="38"/>
    </location>
</feature>
<dbReference type="PROSITE" id="PS51232">
    <property type="entry name" value="GBD_FH3"/>
    <property type="match status" value="1"/>
</dbReference>
<feature type="compositionally biased region" description="Polar residues" evidence="3">
    <location>
        <begin position="722"/>
        <end position="736"/>
    </location>
</feature>
<dbReference type="Proteomes" id="UP001217089">
    <property type="component" value="Unassembled WGS sequence"/>
</dbReference>
<evidence type="ECO:0000259" key="4">
    <source>
        <dbReference type="PROSITE" id="PS51232"/>
    </source>
</evidence>
<feature type="compositionally biased region" description="Polar residues" evidence="3">
    <location>
        <begin position="868"/>
        <end position="877"/>
    </location>
</feature>
<evidence type="ECO:0000256" key="1">
    <source>
        <dbReference type="ARBA" id="ARBA00023203"/>
    </source>
</evidence>
<proteinExistence type="predicted"/>
<evidence type="ECO:0000313" key="6">
    <source>
        <dbReference type="Proteomes" id="UP001217089"/>
    </source>
</evidence>
<feature type="compositionally biased region" description="Low complexity" evidence="3">
    <location>
        <begin position="71"/>
        <end position="81"/>
    </location>
</feature>
<feature type="compositionally biased region" description="Basic and acidic residues" evidence="3">
    <location>
        <begin position="754"/>
        <end position="783"/>
    </location>
</feature>
<keyword evidence="2" id="KW-0175">Coiled coil</keyword>
<dbReference type="Pfam" id="PF18382">
    <property type="entry name" value="Formin_GBD_N"/>
    <property type="match status" value="1"/>
</dbReference>
<feature type="compositionally biased region" description="Low complexity" evidence="3">
    <location>
        <begin position="887"/>
        <end position="899"/>
    </location>
</feature>
<dbReference type="SUPFAM" id="SSF48371">
    <property type="entry name" value="ARM repeat"/>
    <property type="match status" value="1"/>
</dbReference>
<evidence type="ECO:0000256" key="2">
    <source>
        <dbReference type="SAM" id="Coils"/>
    </source>
</evidence>
<keyword evidence="1" id="KW-0009">Actin-binding</keyword>
<feature type="compositionally biased region" description="Basic and acidic residues" evidence="3">
    <location>
        <begin position="311"/>
        <end position="321"/>
    </location>
</feature>
<feature type="compositionally biased region" description="Basic and acidic residues" evidence="3">
    <location>
        <begin position="815"/>
        <end position="854"/>
    </location>
</feature>
<feature type="compositionally biased region" description="Basic and acidic residues" evidence="3">
    <location>
        <begin position="1398"/>
        <end position="1411"/>
    </location>
</feature>